<comment type="caution">
    <text evidence="14">The sequence shown here is derived from an EMBL/GenBank/DDBJ whole genome shotgun (WGS) entry which is preliminary data.</text>
</comment>
<dbReference type="PRINTS" id="PR00955">
    <property type="entry name" value="FLGMOTORFLIM"/>
</dbReference>
<sequence length="359" mass="40601">MSTNDMLSQEEIDMLLRGGDDLDTSGIGDDDGLDFPDGYPHPEEQVRRYDPATQHRVIQERLHTLDIINGRFARYFRMSLFNLIRRNVDITFKGIGYQSFSEFSLHLPMPSNINLLSMKPLRGTALVVFPPSVVFMVVDNLFGGDGRFVTKSEGREFTNTELRIIRRLLGLTVDAYSDAWKSVYPLEIDYLRSEMQAKFANITGSPNEIVVNATFHLEVGNLSSDFNIVIPYLMIEPMRQLLSGPLTDADPEEERQWNRRMADEITHSQVDLIADFVEVQARLGQVMELKVGDVLPIDLPESVKVRVDGVPVMTCEFGSYNGSRALLVKELIDHSIGKSPNSSRFIKGHLPKAKEPDHE</sequence>
<name>A0A7Y7Z690_PSEPU</name>
<gene>
    <name evidence="14" type="primary">fliM</name>
    <name evidence="14" type="ORF">HX798_00410</name>
</gene>
<dbReference type="SUPFAM" id="SSF101801">
    <property type="entry name" value="Surface presentation of antigens (SPOA)"/>
    <property type="match status" value="1"/>
</dbReference>
<comment type="subcellular location">
    <subcellularLocation>
        <location evidence="11">Cell inner membrane</location>
        <topology evidence="11">Peripheral membrane protein</topology>
    </subcellularLocation>
    <subcellularLocation>
        <location evidence="11">Bacterial flagellum basal body</location>
    </subcellularLocation>
</comment>
<dbReference type="InterPro" id="IPR001543">
    <property type="entry name" value="FliN-like_C"/>
</dbReference>
<keyword evidence="8 11" id="KW-0975">Bacterial flagellum</keyword>
<dbReference type="InterPro" id="IPR036429">
    <property type="entry name" value="SpoA-like_sf"/>
</dbReference>
<dbReference type="RefSeq" id="WP_046786930.1">
    <property type="nucleotide sequence ID" value="NZ_JACARV010000002.1"/>
</dbReference>
<evidence type="ECO:0000313" key="14">
    <source>
        <dbReference type="EMBL" id="NWC78743.1"/>
    </source>
</evidence>
<dbReference type="GO" id="GO:0003774">
    <property type="term" value="F:cytoskeletal motor activity"/>
    <property type="evidence" value="ECO:0007669"/>
    <property type="project" value="InterPro"/>
</dbReference>
<evidence type="ECO:0000259" key="13">
    <source>
        <dbReference type="Pfam" id="PF01052"/>
    </source>
</evidence>
<dbReference type="GO" id="GO:0005886">
    <property type="term" value="C:plasma membrane"/>
    <property type="evidence" value="ECO:0007669"/>
    <property type="project" value="UniProtKB-SubCell"/>
</dbReference>
<comment type="function">
    <text evidence="9 11">FliM is one of three proteins (FliG, FliN, FliM) that forms the rotor-mounted switch complex (C ring), located at the base of the basal body. This complex interacts with the CheY and CheZ chemotaxis proteins, in addition to contacting components of the motor that determine the direction of flagellar rotation.</text>
</comment>
<evidence type="ECO:0000256" key="7">
    <source>
        <dbReference type="ARBA" id="ARBA00023136"/>
    </source>
</evidence>
<dbReference type="Gene3D" id="3.40.1550.10">
    <property type="entry name" value="CheC-like"/>
    <property type="match status" value="1"/>
</dbReference>
<keyword evidence="7 11" id="KW-0472">Membrane</keyword>
<keyword evidence="14" id="KW-0969">Cilium</keyword>
<evidence type="ECO:0000256" key="9">
    <source>
        <dbReference type="ARBA" id="ARBA00025044"/>
    </source>
</evidence>
<comment type="similarity">
    <text evidence="1 11">Belongs to the FliM family.</text>
</comment>
<feature type="region of interest" description="Disordered" evidence="12">
    <location>
        <begin position="18"/>
        <end position="40"/>
    </location>
</feature>
<dbReference type="AlphaFoldDB" id="A0A7Y7Z690"/>
<dbReference type="PIRSF" id="PIRSF002888">
    <property type="entry name" value="FliM"/>
    <property type="match status" value="1"/>
</dbReference>
<evidence type="ECO:0000313" key="15">
    <source>
        <dbReference type="Proteomes" id="UP000542695"/>
    </source>
</evidence>
<dbReference type="SUPFAM" id="SSF103039">
    <property type="entry name" value="CheC-like"/>
    <property type="match status" value="1"/>
</dbReference>
<evidence type="ECO:0000256" key="12">
    <source>
        <dbReference type="SAM" id="MobiDB-lite"/>
    </source>
</evidence>
<evidence type="ECO:0000256" key="3">
    <source>
        <dbReference type="ARBA" id="ARBA00022475"/>
    </source>
</evidence>
<evidence type="ECO:0000256" key="2">
    <source>
        <dbReference type="ARBA" id="ARBA00021898"/>
    </source>
</evidence>
<evidence type="ECO:0000256" key="10">
    <source>
        <dbReference type="NCBIfam" id="TIGR01397"/>
    </source>
</evidence>
<keyword evidence="6 11" id="KW-0283">Flagellar rotation</keyword>
<dbReference type="CDD" id="cd17908">
    <property type="entry name" value="FliM"/>
    <property type="match status" value="1"/>
</dbReference>
<dbReference type="EMBL" id="JACARV010000002">
    <property type="protein sequence ID" value="NWC78743.1"/>
    <property type="molecule type" value="Genomic_DNA"/>
</dbReference>
<dbReference type="NCBIfam" id="TIGR01397">
    <property type="entry name" value="fliM_switch"/>
    <property type="match status" value="1"/>
</dbReference>
<dbReference type="InterPro" id="IPR028976">
    <property type="entry name" value="CheC-like_sf"/>
</dbReference>
<keyword evidence="14" id="KW-0966">Cell projection</keyword>
<evidence type="ECO:0000256" key="6">
    <source>
        <dbReference type="ARBA" id="ARBA00022779"/>
    </source>
</evidence>
<evidence type="ECO:0000256" key="1">
    <source>
        <dbReference type="ARBA" id="ARBA00011049"/>
    </source>
</evidence>
<dbReference type="GO" id="GO:0071978">
    <property type="term" value="P:bacterial-type flagellum-dependent swarming motility"/>
    <property type="evidence" value="ECO:0007669"/>
    <property type="project" value="TreeGrafter"/>
</dbReference>
<dbReference type="PANTHER" id="PTHR30034">
    <property type="entry name" value="FLAGELLAR MOTOR SWITCH PROTEIN FLIM"/>
    <property type="match status" value="1"/>
</dbReference>
<reference evidence="14 15" key="1">
    <citation type="submission" date="2020-04" db="EMBL/GenBank/DDBJ databases">
        <title>Molecular characterization of pseudomonads from Agaricus bisporus reveal novel blotch 2 pathogens in Western Europe.</title>
        <authorList>
            <person name="Taparia T."/>
            <person name="Krijger M."/>
            <person name="Haynes E."/>
            <person name="Elpinstone J.G."/>
            <person name="Noble R."/>
            <person name="Van Der Wolf J."/>
        </authorList>
    </citation>
    <scope>NUCLEOTIDE SEQUENCE [LARGE SCALE GENOMIC DNA]</scope>
    <source>
        <strain evidence="14 15">P7765</strain>
    </source>
</reference>
<dbReference type="Gene3D" id="2.30.330.10">
    <property type="entry name" value="SpoA-like"/>
    <property type="match status" value="1"/>
</dbReference>
<organism evidence="14 15">
    <name type="scientific">Pseudomonas putida</name>
    <name type="common">Arthrobacter siderocapsulatus</name>
    <dbReference type="NCBI Taxonomy" id="303"/>
    <lineage>
        <taxon>Bacteria</taxon>
        <taxon>Pseudomonadati</taxon>
        <taxon>Pseudomonadota</taxon>
        <taxon>Gammaproteobacteria</taxon>
        <taxon>Pseudomonadales</taxon>
        <taxon>Pseudomonadaceae</taxon>
        <taxon>Pseudomonas</taxon>
    </lineage>
</organism>
<keyword evidence="5 11" id="KW-0997">Cell inner membrane</keyword>
<protein>
    <recommendedName>
        <fullName evidence="2 10">Flagellar motor switch protein FliM</fullName>
    </recommendedName>
</protein>
<keyword evidence="4 11" id="KW-0145">Chemotaxis</keyword>
<dbReference type="PANTHER" id="PTHR30034:SF3">
    <property type="entry name" value="FLAGELLAR MOTOR SWITCH PROTEIN FLIM"/>
    <property type="match status" value="1"/>
</dbReference>
<evidence type="ECO:0000256" key="11">
    <source>
        <dbReference type="PIRNR" id="PIRNR002888"/>
    </source>
</evidence>
<keyword evidence="3 11" id="KW-1003">Cell membrane</keyword>
<evidence type="ECO:0000256" key="4">
    <source>
        <dbReference type="ARBA" id="ARBA00022500"/>
    </source>
</evidence>
<evidence type="ECO:0000256" key="8">
    <source>
        <dbReference type="ARBA" id="ARBA00023143"/>
    </source>
</evidence>
<dbReference type="GO" id="GO:0009425">
    <property type="term" value="C:bacterial-type flagellum basal body"/>
    <property type="evidence" value="ECO:0007669"/>
    <property type="project" value="UniProtKB-SubCell"/>
</dbReference>
<dbReference type="Pfam" id="PF02154">
    <property type="entry name" value="FliM"/>
    <property type="match status" value="1"/>
</dbReference>
<feature type="domain" description="Flagellar motor switch protein FliN-like C-terminal" evidence="13">
    <location>
        <begin position="264"/>
        <end position="332"/>
    </location>
</feature>
<dbReference type="InterPro" id="IPR001689">
    <property type="entry name" value="Flag_FliM"/>
</dbReference>
<accession>A0A7Y7Z690</accession>
<proteinExistence type="inferred from homology"/>
<evidence type="ECO:0000256" key="5">
    <source>
        <dbReference type="ARBA" id="ARBA00022519"/>
    </source>
</evidence>
<dbReference type="Proteomes" id="UP000542695">
    <property type="component" value="Unassembled WGS sequence"/>
</dbReference>
<dbReference type="GO" id="GO:0050918">
    <property type="term" value="P:positive chemotaxis"/>
    <property type="evidence" value="ECO:0007669"/>
    <property type="project" value="TreeGrafter"/>
</dbReference>
<keyword evidence="14" id="KW-0282">Flagellum</keyword>
<dbReference type="Pfam" id="PF01052">
    <property type="entry name" value="FliMN_C"/>
    <property type="match status" value="1"/>
</dbReference>